<reference evidence="3" key="1">
    <citation type="submission" date="2021-01" db="EMBL/GenBank/DDBJ databases">
        <title>Description of Breznakiella homolactica.</title>
        <authorList>
            <person name="Song Y."/>
            <person name="Brune A."/>
        </authorList>
    </citation>
    <scope>NUCLEOTIDE SEQUENCE</scope>
    <source>
        <strain evidence="3">RmG30</strain>
    </source>
</reference>
<dbReference type="SUPFAM" id="SSF48452">
    <property type="entry name" value="TPR-like"/>
    <property type="match status" value="2"/>
</dbReference>
<dbReference type="SUPFAM" id="SSF55073">
    <property type="entry name" value="Nucleotide cyclase"/>
    <property type="match status" value="1"/>
</dbReference>
<dbReference type="Pfam" id="PF13185">
    <property type="entry name" value="GAF_2"/>
    <property type="match status" value="1"/>
</dbReference>
<dbReference type="PANTHER" id="PTHR46663:SF2">
    <property type="entry name" value="GGDEF DOMAIN-CONTAINING PROTEIN"/>
    <property type="match status" value="1"/>
</dbReference>
<dbReference type="InterPro" id="IPR043128">
    <property type="entry name" value="Rev_trsase/Diguanyl_cyclase"/>
</dbReference>
<dbReference type="GO" id="GO:0003824">
    <property type="term" value="F:catalytic activity"/>
    <property type="evidence" value="ECO:0007669"/>
    <property type="project" value="UniProtKB-ARBA"/>
</dbReference>
<dbReference type="SUPFAM" id="SSF55781">
    <property type="entry name" value="GAF domain-like"/>
    <property type="match status" value="1"/>
</dbReference>
<dbReference type="Gene3D" id="3.30.450.40">
    <property type="match status" value="1"/>
</dbReference>
<dbReference type="InterPro" id="IPR019734">
    <property type="entry name" value="TPR_rpt"/>
</dbReference>
<dbReference type="Gene3D" id="1.25.40.10">
    <property type="entry name" value="Tetratricopeptide repeat domain"/>
    <property type="match status" value="2"/>
</dbReference>
<proteinExistence type="predicted"/>
<dbReference type="NCBIfam" id="TIGR00254">
    <property type="entry name" value="GGDEF"/>
    <property type="match status" value="1"/>
</dbReference>
<feature type="coiled-coil region" evidence="1">
    <location>
        <begin position="545"/>
        <end position="579"/>
    </location>
</feature>
<dbReference type="FunFam" id="3.30.70.270:FF:000001">
    <property type="entry name" value="Diguanylate cyclase domain protein"/>
    <property type="match status" value="1"/>
</dbReference>
<dbReference type="KEGG" id="bhc:JFL75_07660"/>
<dbReference type="InterPro" id="IPR052163">
    <property type="entry name" value="DGC-Regulatory_Protein"/>
</dbReference>
<dbReference type="EMBL" id="CP067089">
    <property type="protein sequence ID" value="QQO10783.1"/>
    <property type="molecule type" value="Genomic_DNA"/>
</dbReference>
<dbReference type="Gene3D" id="3.30.70.270">
    <property type="match status" value="1"/>
</dbReference>
<dbReference type="PROSITE" id="PS50887">
    <property type="entry name" value="GGDEF"/>
    <property type="match status" value="1"/>
</dbReference>
<name>A0A7T7XQZ7_9SPIR</name>
<accession>A0A7T7XQZ7</accession>
<evidence type="ECO:0000256" key="1">
    <source>
        <dbReference type="SAM" id="Coils"/>
    </source>
</evidence>
<dbReference type="SMART" id="SM00065">
    <property type="entry name" value="GAF"/>
    <property type="match status" value="1"/>
</dbReference>
<dbReference type="SMART" id="SM00267">
    <property type="entry name" value="GGDEF"/>
    <property type="match status" value="1"/>
</dbReference>
<dbReference type="InterPro" id="IPR029787">
    <property type="entry name" value="Nucleotide_cyclase"/>
</dbReference>
<dbReference type="CDD" id="cd01949">
    <property type="entry name" value="GGDEF"/>
    <property type="match status" value="1"/>
</dbReference>
<organism evidence="3 4">
    <name type="scientific">Breznakiella homolactica</name>
    <dbReference type="NCBI Taxonomy" id="2798577"/>
    <lineage>
        <taxon>Bacteria</taxon>
        <taxon>Pseudomonadati</taxon>
        <taxon>Spirochaetota</taxon>
        <taxon>Spirochaetia</taxon>
        <taxon>Spirochaetales</taxon>
        <taxon>Breznakiellaceae</taxon>
        <taxon>Breznakiella</taxon>
    </lineage>
</organism>
<feature type="domain" description="GGDEF" evidence="2">
    <location>
        <begin position="607"/>
        <end position="740"/>
    </location>
</feature>
<evidence type="ECO:0000313" key="3">
    <source>
        <dbReference type="EMBL" id="QQO10783.1"/>
    </source>
</evidence>
<protein>
    <submittedName>
        <fullName evidence="3">Diguanylate cyclase</fullName>
    </submittedName>
</protein>
<keyword evidence="4" id="KW-1185">Reference proteome</keyword>
<dbReference type="SMART" id="SM00028">
    <property type="entry name" value="TPR"/>
    <property type="match status" value="5"/>
</dbReference>
<dbReference type="InterPro" id="IPR029016">
    <property type="entry name" value="GAF-like_dom_sf"/>
</dbReference>
<dbReference type="Pfam" id="PF00990">
    <property type="entry name" value="GGDEF"/>
    <property type="match status" value="1"/>
</dbReference>
<keyword evidence="1" id="KW-0175">Coiled coil</keyword>
<dbReference type="InterPro" id="IPR000160">
    <property type="entry name" value="GGDEF_dom"/>
</dbReference>
<evidence type="ECO:0000259" key="2">
    <source>
        <dbReference type="PROSITE" id="PS50887"/>
    </source>
</evidence>
<dbReference type="Proteomes" id="UP000595917">
    <property type="component" value="Chromosome"/>
</dbReference>
<dbReference type="AlphaFoldDB" id="A0A7T7XQZ7"/>
<evidence type="ECO:0000313" key="4">
    <source>
        <dbReference type="Proteomes" id="UP000595917"/>
    </source>
</evidence>
<sequence length="745" mass="84050">MQVLLKKNFVNSKSIISKIDEYNIQSWEYAPSEPAKSLEIARKALELSDNIHYTKGTAYANLNYGWSNYFLSSLDDAEQGIHEALNYFSPHNNNDAQASAFMILGVIEKERGRFNKALDNSKKSIELARLSGLKDREAAALNTIGELMCGSGNTLEGLEYYQQAIKLIESPDKQRAVSISTPEIESVTYSNIGEAYILRGELNTALGYLELAQHLARESGTFGIEIKVLKQMAEINRLQGLYTEAKSLLRQADEMARRCGQILYQMDIQMALARVHTSQGQNRRAMELLNRTVRNCEKCGLYSKLQECYSHRSRIHESLGIFNKALEDLKKSNCLNDASCADRIAQSIHDVYKTFEVEQARKEAEIFHLRNVELRSEHEKLEQATRRMGAVIEIGKVIAVSMDIESAAMIAHKRLLELIDAHEFVLAIAHEEDGTIEFISILKNGKFKQTSTISMDDTNSFAAWVIRNNKTLRLDDIPRQYKKYVEEPLLFSIKRALSIALVPLQADSRTIGAMGLLSKVPGAYSDDDIRFIRVLGVFLAVAIHNNRTRSELIRLNTELRNEKQSLEELNGTMKILANHDGLTGLANRTLLDELSESVIENAKRYSRQFAVLYMDLDNFKPINDSLGHDSGDAVLVEVARRLKKSIRSSDIIARVGGDEFIAVLQNVDTPETAQNIAEKLINGMQRPIRVGKDTVRLGISIGIALYPLHGEDFNSLCRNADNAMYQVKQDRKNWYAFADKNKKSR</sequence>
<dbReference type="InterPro" id="IPR003018">
    <property type="entry name" value="GAF"/>
</dbReference>
<dbReference type="PANTHER" id="PTHR46663">
    <property type="entry name" value="DIGUANYLATE CYCLASE DGCT-RELATED"/>
    <property type="match status" value="1"/>
</dbReference>
<dbReference type="RefSeq" id="WP_215628088.1">
    <property type="nucleotide sequence ID" value="NZ_CP067089.2"/>
</dbReference>
<dbReference type="InterPro" id="IPR011990">
    <property type="entry name" value="TPR-like_helical_dom_sf"/>
</dbReference>
<gene>
    <name evidence="3" type="ORF">JFL75_07660</name>
</gene>